<dbReference type="InterPro" id="IPR002110">
    <property type="entry name" value="Ankyrin_rpt"/>
</dbReference>
<dbReference type="SMART" id="SM00248">
    <property type="entry name" value="ANK"/>
    <property type="match status" value="14"/>
</dbReference>
<protein>
    <submittedName>
        <fullName evidence="5">Uncharacterized protein</fullName>
    </submittedName>
</protein>
<feature type="repeat" description="ANK" evidence="3">
    <location>
        <begin position="211"/>
        <end position="243"/>
    </location>
</feature>
<organism evidence="5">
    <name type="scientific">Lotharella globosa</name>
    <dbReference type="NCBI Taxonomy" id="91324"/>
    <lineage>
        <taxon>Eukaryota</taxon>
        <taxon>Sar</taxon>
        <taxon>Rhizaria</taxon>
        <taxon>Cercozoa</taxon>
        <taxon>Chlorarachniophyceae</taxon>
        <taxon>Lotharella</taxon>
    </lineage>
</organism>
<feature type="repeat" description="ANK" evidence="3">
    <location>
        <begin position="509"/>
        <end position="531"/>
    </location>
</feature>
<feature type="repeat" description="ANK" evidence="3">
    <location>
        <begin position="145"/>
        <end position="177"/>
    </location>
</feature>
<dbReference type="Gene3D" id="1.25.40.20">
    <property type="entry name" value="Ankyrin repeat-containing domain"/>
    <property type="match status" value="5"/>
</dbReference>
<keyword evidence="2 3" id="KW-0040">ANK repeat</keyword>
<proteinExistence type="predicted"/>
<accession>A0A7S3ZDS1</accession>
<gene>
    <name evidence="5" type="ORF">LGLO00237_LOCUS32127</name>
</gene>
<dbReference type="Pfam" id="PF12796">
    <property type="entry name" value="Ank_2"/>
    <property type="match status" value="4"/>
</dbReference>
<reference evidence="5" key="1">
    <citation type="submission" date="2021-01" db="EMBL/GenBank/DDBJ databases">
        <authorList>
            <person name="Corre E."/>
            <person name="Pelletier E."/>
            <person name="Niang G."/>
            <person name="Scheremetjew M."/>
            <person name="Finn R."/>
            <person name="Kale V."/>
            <person name="Holt S."/>
            <person name="Cochrane G."/>
            <person name="Meng A."/>
            <person name="Brown T."/>
            <person name="Cohen L."/>
        </authorList>
    </citation>
    <scope>NUCLEOTIDE SEQUENCE</scope>
    <source>
        <strain evidence="5">CCCM811</strain>
    </source>
</reference>
<evidence type="ECO:0000313" key="5">
    <source>
        <dbReference type="EMBL" id="CAE0680341.1"/>
    </source>
</evidence>
<feature type="compositionally biased region" description="Basic and acidic residues" evidence="4">
    <location>
        <begin position="7"/>
        <end position="23"/>
    </location>
</feature>
<feature type="repeat" description="ANK" evidence="3">
    <location>
        <begin position="277"/>
        <end position="309"/>
    </location>
</feature>
<dbReference type="PROSITE" id="PS50088">
    <property type="entry name" value="ANK_REPEAT"/>
    <property type="match status" value="11"/>
</dbReference>
<feature type="repeat" description="ANK" evidence="3">
    <location>
        <begin position="178"/>
        <end position="210"/>
    </location>
</feature>
<dbReference type="PANTHER" id="PTHR24166:SF48">
    <property type="entry name" value="PROTEIN VAPYRIN"/>
    <property type="match status" value="1"/>
</dbReference>
<evidence type="ECO:0000256" key="1">
    <source>
        <dbReference type="ARBA" id="ARBA00022737"/>
    </source>
</evidence>
<name>A0A7S3ZDS1_9EUKA</name>
<dbReference type="SUPFAM" id="SSF48403">
    <property type="entry name" value="Ankyrin repeat"/>
    <property type="match status" value="2"/>
</dbReference>
<sequence length="706" mass="76719">MTSKRKNNYDDAKQKRQRRSDDVKITPNVSSADLAFQHPTSNGFQSQANALRMENTCGWGSRDLNAQLMMACSQDNVPVARYLVKAAADPGARDANGWTPLASAVHSHCSQIVHFLLFDAKANCESQFSVHEPSATPEEPSRIHRKWTALMLAARDGNAEAAQSLMHARADVGAHDEEGLTPLMIAGQHGNVEVAKCLVSFGGAVSVRDVSGHTAFDHATINNEFEVARFLLTVRADIDARATSGLTPLMRAAREGNLPAAKFLLASKANLGTPNFVGTRALAHAAQSGRSAMCTLLCEKGADPDARDAEGRTAIMRALEQGELQTIRVLIESKADVNVATSSGRTCLMEAARRGLLQVLSFLLYDEKVLCDSCDAHGRTALMYGAEEGRSTAVWILLQARADPNARTAFGHTALHLGARKGHVTVVGNLLNAKADIDLQSAQGHTGLMLAARHGEIDMAKKLVEASASLEIHTSHGRTALMFAAEHGKAAVARFLVKAHANPLARAKNGKTPLHHAAQHGFASIVTFLLSLPSPFQPDLSLVDNRGRTALRLSLETIARKHSKFGKTRKIMANSSRWNTAHALLSASTSLDNFDVSLVEDVCFIPPARRRRRTERMSNLFEVLEKRVPAIVSQIVFDYDDIWYLSDGLWKLTIGKMRKMSSENPLDGTDPSKSAGKTQKNNNANSCKGFVFCGKRFVLDDNKKSK</sequence>
<dbReference type="InterPro" id="IPR050889">
    <property type="entry name" value="Dendritic_Spine_Reg/Scaffold"/>
</dbReference>
<feature type="compositionally biased region" description="Polar residues" evidence="4">
    <location>
        <begin position="671"/>
        <end position="683"/>
    </location>
</feature>
<feature type="region of interest" description="Disordered" evidence="4">
    <location>
        <begin position="1"/>
        <end position="23"/>
    </location>
</feature>
<evidence type="ECO:0000256" key="3">
    <source>
        <dbReference type="PROSITE-ProRule" id="PRU00023"/>
    </source>
</evidence>
<keyword evidence="1" id="KW-0677">Repeat</keyword>
<dbReference type="Pfam" id="PF00023">
    <property type="entry name" value="Ank"/>
    <property type="match status" value="3"/>
</dbReference>
<feature type="repeat" description="ANK" evidence="3">
    <location>
        <begin position="443"/>
        <end position="475"/>
    </location>
</feature>
<feature type="repeat" description="ANK" evidence="3">
    <location>
        <begin position="377"/>
        <end position="409"/>
    </location>
</feature>
<feature type="region of interest" description="Disordered" evidence="4">
    <location>
        <begin position="661"/>
        <end position="683"/>
    </location>
</feature>
<evidence type="ECO:0000256" key="2">
    <source>
        <dbReference type="ARBA" id="ARBA00023043"/>
    </source>
</evidence>
<dbReference type="PANTHER" id="PTHR24166">
    <property type="entry name" value="ROLLING PEBBLES, ISOFORM B"/>
    <property type="match status" value="1"/>
</dbReference>
<dbReference type="PROSITE" id="PS50297">
    <property type="entry name" value="ANK_REP_REGION"/>
    <property type="match status" value="7"/>
</dbReference>
<feature type="repeat" description="ANK" evidence="3">
    <location>
        <begin position="310"/>
        <end position="342"/>
    </location>
</feature>
<feature type="repeat" description="ANK" evidence="3">
    <location>
        <begin position="410"/>
        <end position="442"/>
    </location>
</feature>
<dbReference type="InterPro" id="IPR036770">
    <property type="entry name" value="Ankyrin_rpt-contain_sf"/>
</dbReference>
<feature type="repeat" description="ANK" evidence="3">
    <location>
        <begin position="476"/>
        <end position="508"/>
    </location>
</feature>
<dbReference type="EMBL" id="HBIV01045861">
    <property type="protein sequence ID" value="CAE0680341.1"/>
    <property type="molecule type" value="Transcribed_RNA"/>
</dbReference>
<dbReference type="AlphaFoldDB" id="A0A7S3ZDS1"/>
<evidence type="ECO:0000256" key="4">
    <source>
        <dbReference type="SAM" id="MobiDB-lite"/>
    </source>
</evidence>
<feature type="repeat" description="ANK" evidence="3">
    <location>
        <begin position="244"/>
        <end position="276"/>
    </location>
</feature>